<dbReference type="SUPFAM" id="SSF100985">
    <property type="entry name" value="Sporulation inhibitor Sda"/>
    <property type="match status" value="1"/>
</dbReference>
<evidence type="ECO:0000313" key="3">
    <source>
        <dbReference type="Proteomes" id="UP001596105"/>
    </source>
</evidence>
<dbReference type="InterPro" id="IPR015064">
    <property type="entry name" value="Sda"/>
</dbReference>
<dbReference type="Gene3D" id="1.10.287.1100">
    <property type="entry name" value="Sporulation inhibitor A"/>
    <property type="match status" value="1"/>
</dbReference>
<comment type="caution">
    <text evidence="2">The sequence shown here is derived from an EMBL/GenBank/DDBJ whole genome shotgun (WGS) entry which is preliminary data.</text>
</comment>
<reference evidence="3" key="1">
    <citation type="journal article" date="2019" name="Int. J. Syst. Evol. Microbiol.">
        <title>The Global Catalogue of Microorganisms (GCM) 10K type strain sequencing project: providing services to taxonomists for standard genome sequencing and annotation.</title>
        <authorList>
            <consortium name="The Broad Institute Genomics Platform"/>
            <consortium name="The Broad Institute Genome Sequencing Center for Infectious Disease"/>
            <person name="Wu L."/>
            <person name="Ma J."/>
        </authorList>
    </citation>
    <scope>NUCLEOTIDE SEQUENCE [LARGE SCALE GENOMIC DNA]</scope>
    <source>
        <strain evidence="3">CCUG 57113</strain>
    </source>
</reference>
<organism evidence="2 3">
    <name type="scientific">Cohnella suwonensis</name>
    <dbReference type="NCBI Taxonomy" id="696072"/>
    <lineage>
        <taxon>Bacteria</taxon>
        <taxon>Bacillati</taxon>
        <taxon>Bacillota</taxon>
        <taxon>Bacilli</taxon>
        <taxon>Bacillales</taxon>
        <taxon>Paenibacillaceae</taxon>
        <taxon>Cohnella</taxon>
    </lineage>
</organism>
<gene>
    <name evidence="2" type="primary">sda</name>
    <name evidence="2" type="ORF">ACFPPD_22605</name>
</gene>
<sequence>MSDRTYPYLVNNSSTMHSPPIATRSFHEREHDSHIDMVAARRLSDKASLLRPLKDEHLLEVYREAKKMNLSVEFIELLEEALSIRQMHQYKEA</sequence>
<keyword evidence="2" id="KW-0649">Protein kinase inhibitor</keyword>
<dbReference type="Proteomes" id="UP001596105">
    <property type="component" value="Unassembled WGS sequence"/>
</dbReference>
<dbReference type="InterPro" id="IPR036916">
    <property type="entry name" value="Sda_sf"/>
</dbReference>
<evidence type="ECO:0000256" key="1">
    <source>
        <dbReference type="SAM" id="MobiDB-lite"/>
    </source>
</evidence>
<evidence type="ECO:0000313" key="2">
    <source>
        <dbReference type="EMBL" id="MFC5471471.1"/>
    </source>
</evidence>
<dbReference type="Pfam" id="PF08970">
    <property type="entry name" value="Sda"/>
    <property type="match status" value="1"/>
</dbReference>
<accession>A0ABW0M3C6</accession>
<feature type="region of interest" description="Disordered" evidence="1">
    <location>
        <begin position="1"/>
        <end position="21"/>
    </location>
</feature>
<name>A0ABW0M3C6_9BACL</name>
<dbReference type="RefSeq" id="WP_378083444.1">
    <property type="nucleotide sequence ID" value="NZ_JBHSMH010000101.1"/>
</dbReference>
<proteinExistence type="predicted"/>
<dbReference type="GO" id="GO:0004860">
    <property type="term" value="F:protein kinase inhibitor activity"/>
    <property type="evidence" value="ECO:0007669"/>
    <property type="project" value="UniProtKB-KW"/>
</dbReference>
<dbReference type="EMBL" id="JBHSMH010000101">
    <property type="protein sequence ID" value="MFC5471471.1"/>
    <property type="molecule type" value="Genomic_DNA"/>
</dbReference>
<keyword evidence="3" id="KW-1185">Reference proteome</keyword>
<protein>
    <submittedName>
        <fullName evidence="2">Sporulation histidine kinase inhibitor Sda</fullName>
    </submittedName>
</protein>